<dbReference type="Gene3D" id="3.90.1530.30">
    <property type="match status" value="1"/>
</dbReference>
<name>E9S8R2_RUMAL</name>
<organism evidence="5 6">
    <name type="scientific">Ruminococcus albus 8</name>
    <dbReference type="NCBI Taxonomy" id="246199"/>
    <lineage>
        <taxon>Bacteria</taxon>
        <taxon>Bacillati</taxon>
        <taxon>Bacillota</taxon>
        <taxon>Clostridia</taxon>
        <taxon>Eubacteriales</taxon>
        <taxon>Oscillospiraceae</taxon>
        <taxon>Ruminococcus</taxon>
    </lineage>
</organism>
<keyword evidence="6" id="KW-1185">Reference proteome</keyword>
<feature type="domain" description="ParB-like N-terminal" evidence="4">
    <location>
        <begin position="54"/>
        <end position="143"/>
    </location>
</feature>
<comment type="caution">
    <text evidence="5">The sequence shown here is derived from an EMBL/GenBank/DDBJ whole genome shotgun (WGS) entry which is preliminary data.</text>
</comment>
<dbReference type="GO" id="GO:0007059">
    <property type="term" value="P:chromosome segregation"/>
    <property type="evidence" value="ECO:0007669"/>
    <property type="project" value="TreeGrafter"/>
</dbReference>
<dbReference type="InterPro" id="IPR050336">
    <property type="entry name" value="Chromosome_partition/occlusion"/>
</dbReference>
<dbReference type="SUPFAM" id="SSF109709">
    <property type="entry name" value="KorB DNA-binding domain-like"/>
    <property type="match status" value="1"/>
</dbReference>
<dbReference type="NCBIfam" id="TIGR00180">
    <property type="entry name" value="parB_part"/>
    <property type="match status" value="1"/>
</dbReference>
<dbReference type="Gene3D" id="1.10.10.2830">
    <property type="match status" value="1"/>
</dbReference>
<dbReference type="GO" id="GO:0045881">
    <property type="term" value="P:positive regulation of sporulation resulting in formation of a cellular spore"/>
    <property type="evidence" value="ECO:0007669"/>
    <property type="project" value="TreeGrafter"/>
</dbReference>
<dbReference type="InterPro" id="IPR036086">
    <property type="entry name" value="ParB/Sulfiredoxin_sf"/>
</dbReference>
<dbReference type="Pfam" id="PF02195">
    <property type="entry name" value="ParB_N"/>
    <property type="match status" value="1"/>
</dbReference>
<reference evidence="5 6" key="1">
    <citation type="submission" date="2011-02" db="EMBL/GenBank/DDBJ databases">
        <authorList>
            <person name="Nelson K.E."/>
            <person name="Sutton G."/>
            <person name="Torralba M."/>
            <person name="Durkin S."/>
            <person name="Harkins D."/>
            <person name="Montgomery R."/>
            <person name="Ziemer C."/>
            <person name="Klaassens E."/>
            <person name="Ocuiv P."/>
            <person name="Morrison M."/>
        </authorList>
    </citation>
    <scope>NUCLEOTIDE SEQUENCE [LARGE SCALE GENOMIC DNA]</scope>
    <source>
        <strain evidence="5 6">8</strain>
    </source>
</reference>
<evidence type="ECO:0000313" key="6">
    <source>
        <dbReference type="Proteomes" id="UP000004259"/>
    </source>
</evidence>
<dbReference type="STRING" id="246199.CUS_5178"/>
<evidence type="ECO:0000256" key="1">
    <source>
        <dbReference type="ARBA" id="ARBA00004453"/>
    </source>
</evidence>
<evidence type="ECO:0000256" key="2">
    <source>
        <dbReference type="ARBA" id="ARBA00006295"/>
    </source>
</evidence>
<dbReference type="CDD" id="cd16393">
    <property type="entry name" value="SPO0J_N"/>
    <property type="match status" value="1"/>
</dbReference>
<accession>E9S8R2</accession>
<dbReference type="InterPro" id="IPR041468">
    <property type="entry name" value="HTH_ParB/Spo0J"/>
</dbReference>
<dbReference type="InterPro" id="IPR004437">
    <property type="entry name" value="ParB/RepB/Spo0J"/>
</dbReference>
<dbReference type="InterPro" id="IPR003115">
    <property type="entry name" value="ParB_N"/>
</dbReference>
<dbReference type="GO" id="GO:0003677">
    <property type="term" value="F:DNA binding"/>
    <property type="evidence" value="ECO:0007669"/>
    <property type="project" value="UniProtKB-KW"/>
</dbReference>
<dbReference type="GO" id="GO:0005694">
    <property type="term" value="C:chromosome"/>
    <property type="evidence" value="ECO:0007669"/>
    <property type="project" value="TreeGrafter"/>
</dbReference>
<dbReference type="PANTHER" id="PTHR33375">
    <property type="entry name" value="CHROMOSOME-PARTITIONING PROTEIN PARB-RELATED"/>
    <property type="match status" value="1"/>
</dbReference>
<dbReference type="GO" id="GO:0009295">
    <property type="term" value="C:nucleoid"/>
    <property type="evidence" value="ECO:0007669"/>
    <property type="project" value="UniProtKB-SubCell"/>
</dbReference>
<protein>
    <submittedName>
        <fullName evidence="5">Putative nucleoid occlusion protein</fullName>
    </submittedName>
</protein>
<dbReference type="Proteomes" id="UP000004259">
    <property type="component" value="Unassembled WGS sequence"/>
</dbReference>
<dbReference type="FunFam" id="3.90.1530.30:FF:000001">
    <property type="entry name" value="Chromosome partitioning protein ParB"/>
    <property type="match status" value="1"/>
</dbReference>
<comment type="similarity">
    <text evidence="2">Belongs to the ParB family.</text>
</comment>
<gene>
    <name evidence="5" type="ORF">CUS_5178</name>
</gene>
<dbReference type="AlphaFoldDB" id="E9S8R2"/>
<keyword evidence="3" id="KW-0238">DNA-binding</keyword>
<evidence type="ECO:0000313" key="5">
    <source>
        <dbReference type="EMBL" id="EGC04337.1"/>
    </source>
</evidence>
<dbReference type="SUPFAM" id="SSF110849">
    <property type="entry name" value="ParB/Sulfiredoxin"/>
    <property type="match status" value="1"/>
</dbReference>
<dbReference type="Pfam" id="PF17762">
    <property type="entry name" value="HTH_ParB"/>
    <property type="match status" value="1"/>
</dbReference>
<evidence type="ECO:0000256" key="3">
    <source>
        <dbReference type="ARBA" id="ARBA00023125"/>
    </source>
</evidence>
<dbReference type="SMART" id="SM00470">
    <property type="entry name" value="ParB"/>
    <property type="match status" value="1"/>
</dbReference>
<dbReference type="PANTHER" id="PTHR33375:SF8">
    <property type="entry name" value="NUCLEOID OCCLUSION PROTEIN"/>
    <property type="match status" value="1"/>
</dbReference>
<sequence>MKPEHIPLESAELIWYHKCKGGRNMNRLTDFISKAFIEISEPPNEELRELGRVVEIGVGSIKPNPSQPRRHFAADELTALAKSISANGIIQPLTVRQTEEGFELISGERRLRAAKLAGLKSVPCIIVKADRGRSAVLALLENIQRSDLNCFEEAAAISALLDSGKVTREEAALKLGLAQSTIANKLRLLRLSRDEQKLICEHGLSERHARALLKLNSEEVRREVLAKAIEGGWTVDTLEKYIARLEREAAKKNSYEKRAVMLKDVRLFFNSVNKALEVMKLAGVDATAKRVDKDDVIEYTITIRNEH</sequence>
<evidence type="ECO:0000259" key="4">
    <source>
        <dbReference type="SMART" id="SM00470"/>
    </source>
</evidence>
<proteinExistence type="inferred from homology"/>
<dbReference type="eggNOG" id="COG1475">
    <property type="taxonomic scope" value="Bacteria"/>
</dbReference>
<comment type="subcellular location">
    <subcellularLocation>
        <location evidence="1">Cytoplasm</location>
        <location evidence="1">Nucleoid</location>
    </subcellularLocation>
</comment>
<dbReference type="FunFam" id="1.10.10.2830:FF:000001">
    <property type="entry name" value="Chromosome partitioning protein ParB"/>
    <property type="match status" value="1"/>
</dbReference>
<dbReference type="EMBL" id="ADKM02000030">
    <property type="protein sequence ID" value="EGC04337.1"/>
    <property type="molecule type" value="Genomic_DNA"/>
</dbReference>